<comment type="caution">
    <text evidence="1">The sequence shown here is derived from an EMBL/GenBank/DDBJ whole genome shotgun (WGS) entry which is preliminary data.</text>
</comment>
<dbReference type="Proteomes" id="UP000467840">
    <property type="component" value="Chromosome 10"/>
</dbReference>
<sequence>MPKKGGEWPTVDDMIQKNQRLVFFTSKSAEEASEEIAYEWRYVIENQYGDGGMIAGSCPNSAESPAMNTTSRSLVLVNYFPDRPDPNMTFGAYDEPEAEVASVPGAADSSFAYWMRDQFAYGGCLGQFWWYFPYH</sequence>
<protein>
    <submittedName>
        <fullName evidence="1">Uncharacterized protein</fullName>
    </submittedName>
</protein>
<dbReference type="EMBL" id="JAAGAX010000003">
    <property type="protein sequence ID" value="KAF2321128.1"/>
    <property type="molecule type" value="Genomic_DNA"/>
</dbReference>
<evidence type="ECO:0000313" key="2">
    <source>
        <dbReference type="Proteomes" id="UP000467840"/>
    </source>
</evidence>
<accession>A0A6A6N978</accession>
<dbReference type="PANTHER" id="PTHR13593:SF134">
    <property type="entry name" value="F14J22.5 PROTEIN"/>
    <property type="match status" value="1"/>
</dbReference>
<dbReference type="InterPro" id="IPR017946">
    <property type="entry name" value="PLC-like_Pdiesterase_TIM-brl"/>
</dbReference>
<evidence type="ECO:0000313" key="1">
    <source>
        <dbReference type="EMBL" id="KAF2321128.1"/>
    </source>
</evidence>
<gene>
    <name evidence="1" type="ORF">GH714_034237</name>
</gene>
<dbReference type="PANTHER" id="PTHR13593">
    <property type="match status" value="1"/>
</dbReference>
<keyword evidence="2" id="KW-1185">Reference proteome</keyword>
<dbReference type="GO" id="GO:0008081">
    <property type="term" value="F:phosphoric diester hydrolase activity"/>
    <property type="evidence" value="ECO:0007669"/>
    <property type="project" value="InterPro"/>
</dbReference>
<dbReference type="InterPro" id="IPR051057">
    <property type="entry name" value="PI-PLC_domain"/>
</dbReference>
<proteinExistence type="predicted"/>
<name>A0A6A6N978_HEVBR</name>
<dbReference type="Pfam" id="PF26178">
    <property type="entry name" value="PI-PLC_cat"/>
    <property type="match status" value="1"/>
</dbReference>
<dbReference type="GO" id="GO:0006629">
    <property type="term" value="P:lipid metabolic process"/>
    <property type="evidence" value="ECO:0007669"/>
    <property type="project" value="InterPro"/>
</dbReference>
<organism evidence="1 2">
    <name type="scientific">Hevea brasiliensis</name>
    <name type="common">Para rubber tree</name>
    <name type="synonym">Siphonia brasiliensis</name>
    <dbReference type="NCBI Taxonomy" id="3981"/>
    <lineage>
        <taxon>Eukaryota</taxon>
        <taxon>Viridiplantae</taxon>
        <taxon>Streptophyta</taxon>
        <taxon>Embryophyta</taxon>
        <taxon>Tracheophyta</taxon>
        <taxon>Spermatophyta</taxon>
        <taxon>Magnoliopsida</taxon>
        <taxon>eudicotyledons</taxon>
        <taxon>Gunneridae</taxon>
        <taxon>Pentapetalae</taxon>
        <taxon>rosids</taxon>
        <taxon>fabids</taxon>
        <taxon>Malpighiales</taxon>
        <taxon>Euphorbiaceae</taxon>
        <taxon>Crotonoideae</taxon>
        <taxon>Micrandreae</taxon>
        <taxon>Hevea</taxon>
    </lineage>
</organism>
<reference evidence="1 2" key="1">
    <citation type="journal article" date="2020" name="Mol. Plant">
        <title>The Chromosome-Based Rubber Tree Genome Provides New Insights into Spurge Genome Evolution and Rubber Biosynthesis.</title>
        <authorList>
            <person name="Liu J."/>
            <person name="Shi C."/>
            <person name="Shi C.C."/>
            <person name="Li W."/>
            <person name="Zhang Q.J."/>
            <person name="Zhang Y."/>
            <person name="Li K."/>
            <person name="Lu H.F."/>
            <person name="Shi C."/>
            <person name="Zhu S.T."/>
            <person name="Xiao Z.Y."/>
            <person name="Nan H."/>
            <person name="Yue Y."/>
            <person name="Zhu X.G."/>
            <person name="Wu Y."/>
            <person name="Hong X.N."/>
            <person name="Fan G.Y."/>
            <person name="Tong Y."/>
            <person name="Zhang D."/>
            <person name="Mao C.L."/>
            <person name="Liu Y.L."/>
            <person name="Hao S.J."/>
            <person name="Liu W.Q."/>
            <person name="Lv M.Q."/>
            <person name="Zhang H.B."/>
            <person name="Liu Y."/>
            <person name="Hu-Tang G.R."/>
            <person name="Wang J.P."/>
            <person name="Wang J.H."/>
            <person name="Sun Y.H."/>
            <person name="Ni S.B."/>
            <person name="Chen W.B."/>
            <person name="Zhang X.C."/>
            <person name="Jiao Y.N."/>
            <person name="Eichler E.E."/>
            <person name="Li G.H."/>
            <person name="Liu X."/>
            <person name="Gao L.Z."/>
        </authorList>
    </citation>
    <scope>NUCLEOTIDE SEQUENCE [LARGE SCALE GENOMIC DNA]</scope>
    <source>
        <strain evidence="2">cv. GT1</strain>
        <tissue evidence="1">Leaf</tissue>
    </source>
</reference>
<dbReference type="SUPFAM" id="SSF51695">
    <property type="entry name" value="PLC-like phosphodiesterases"/>
    <property type="match status" value="1"/>
</dbReference>
<dbReference type="AlphaFoldDB" id="A0A6A6N978"/>